<sequence>MKLRKFKMNFTQRTIDILEDAGWHPNRKVDISSTVVFLENKGFEDFDHAKAVFEQFGGLEYSVPSDESDDFQVGPEFLREAIGRKHYSKYEMIIGEELVVIGRAYSENATMFMSRTGKIYGIMDEYYIWKFGDNIYEAINNLCEGKELSVISEK</sequence>
<evidence type="ECO:0008006" key="3">
    <source>
        <dbReference type="Google" id="ProtNLM"/>
    </source>
</evidence>
<dbReference type="OrthoDB" id="1918995at2"/>
<gene>
    <name evidence="1" type="ORF">FPZ44_01730</name>
</gene>
<dbReference type="RefSeq" id="WP_144986826.1">
    <property type="nucleotide sequence ID" value="NZ_VNJK01000001.1"/>
</dbReference>
<dbReference type="AlphaFoldDB" id="A0A559IWC5"/>
<reference evidence="1 2" key="1">
    <citation type="submission" date="2019-07" db="EMBL/GenBank/DDBJ databases">
        <authorList>
            <person name="Kim J."/>
        </authorList>
    </citation>
    <scope>NUCLEOTIDE SEQUENCE [LARGE SCALE GENOMIC DNA]</scope>
    <source>
        <strain evidence="1 2">N4</strain>
    </source>
</reference>
<organism evidence="1 2">
    <name type="scientific">Paenibacillus agilis</name>
    <dbReference type="NCBI Taxonomy" id="3020863"/>
    <lineage>
        <taxon>Bacteria</taxon>
        <taxon>Bacillati</taxon>
        <taxon>Bacillota</taxon>
        <taxon>Bacilli</taxon>
        <taxon>Bacillales</taxon>
        <taxon>Paenibacillaceae</taxon>
        <taxon>Paenibacillus</taxon>
    </lineage>
</organism>
<dbReference type="EMBL" id="VNJK01000001">
    <property type="protein sequence ID" value="TVX91891.1"/>
    <property type="molecule type" value="Genomic_DNA"/>
</dbReference>
<dbReference type="Pfam" id="PF14433">
    <property type="entry name" value="SUKH-3"/>
    <property type="match status" value="1"/>
</dbReference>
<comment type="caution">
    <text evidence="1">The sequence shown here is derived from an EMBL/GenBank/DDBJ whole genome shotgun (WGS) entry which is preliminary data.</text>
</comment>
<proteinExistence type="predicted"/>
<protein>
    <recommendedName>
        <fullName evidence="3">SUKH-3 domain-containing protein</fullName>
    </recommendedName>
</protein>
<evidence type="ECO:0000313" key="2">
    <source>
        <dbReference type="Proteomes" id="UP000318102"/>
    </source>
</evidence>
<dbReference type="Proteomes" id="UP000318102">
    <property type="component" value="Unassembled WGS sequence"/>
</dbReference>
<name>A0A559IWC5_9BACL</name>
<dbReference type="InterPro" id="IPR025850">
    <property type="entry name" value="SUKH-3"/>
</dbReference>
<keyword evidence="2" id="KW-1185">Reference proteome</keyword>
<accession>A0A559IWC5</accession>
<evidence type="ECO:0000313" key="1">
    <source>
        <dbReference type="EMBL" id="TVX91891.1"/>
    </source>
</evidence>